<proteinExistence type="predicted"/>
<feature type="region of interest" description="Disordered" evidence="1">
    <location>
        <begin position="1"/>
        <end position="23"/>
    </location>
</feature>
<dbReference type="EMBL" id="BAABBV010000001">
    <property type="protein sequence ID" value="GAA4156581.1"/>
    <property type="molecule type" value="Genomic_DNA"/>
</dbReference>
<accession>A0ABP7ZG84</accession>
<dbReference type="Proteomes" id="UP001415169">
    <property type="component" value="Unassembled WGS sequence"/>
</dbReference>
<comment type="caution">
    <text evidence="2">The sequence shown here is derived from an EMBL/GenBank/DDBJ whole genome shotgun (WGS) entry which is preliminary data.</text>
</comment>
<evidence type="ECO:0000313" key="3">
    <source>
        <dbReference type="Proteomes" id="UP001415169"/>
    </source>
</evidence>
<keyword evidence="3" id="KW-1185">Reference proteome</keyword>
<feature type="compositionally biased region" description="Low complexity" evidence="1">
    <location>
        <begin position="11"/>
        <end position="23"/>
    </location>
</feature>
<evidence type="ECO:0000256" key="1">
    <source>
        <dbReference type="SAM" id="MobiDB-lite"/>
    </source>
</evidence>
<gene>
    <name evidence="2" type="ORF">GCM10022286_07040</name>
</gene>
<name>A0ABP7ZG84_9MICO</name>
<evidence type="ECO:0000313" key="2">
    <source>
        <dbReference type="EMBL" id="GAA4156581.1"/>
    </source>
</evidence>
<organism evidence="2 3">
    <name type="scientific">Gryllotalpicola daejeonensis</name>
    <dbReference type="NCBI Taxonomy" id="993087"/>
    <lineage>
        <taxon>Bacteria</taxon>
        <taxon>Bacillati</taxon>
        <taxon>Actinomycetota</taxon>
        <taxon>Actinomycetes</taxon>
        <taxon>Micrococcales</taxon>
        <taxon>Microbacteriaceae</taxon>
        <taxon>Gryllotalpicola</taxon>
    </lineage>
</organism>
<feature type="compositionally biased region" description="Polar residues" evidence="1">
    <location>
        <begin position="1"/>
        <end position="10"/>
    </location>
</feature>
<reference evidence="2" key="1">
    <citation type="journal article" date="2014" name="Int. J. Syst. Evol. Microbiol.">
        <title>Complete genome of a new Firmicutes species belonging to the dominant human colonic microbiota ('Ruminococcus bicirculans') reveals two chromosomes and a selective capacity to utilize plant glucans.</title>
        <authorList>
            <consortium name="NISC Comparative Sequencing Program"/>
            <person name="Wegmann U."/>
            <person name="Louis P."/>
            <person name="Goesmann A."/>
            <person name="Henrissat B."/>
            <person name="Duncan S.H."/>
            <person name="Flint H.J."/>
        </authorList>
    </citation>
    <scope>NUCLEOTIDE SEQUENCE</scope>
    <source>
        <strain evidence="2">JCM 17590</strain>
    </source>
</reference>
<dbReference type="RefSeq" id="WP_344790354.1">
    <property type="nucleotide sequence ID" value="NZ_BAABBV010000001.1"/>
</dbReference>
<protein>
    <submittedName>
        <fullName evidence="2">Uncharacterized protein</fullName>
    </submittedName>
</protein>
<reference evidence="2" key="2">
    <citation type="submission" date="2023-12" db="EMBL/GenBank/DDBJ databases">
        <authorList>
            <person name="Sun Q."/>
            <person name="Inoue M."/>
        </authorList>
    </citation>
    <scope>NUCLEOTIDE SEQUENCE</scope>
    <source>
        <strain evidence="2">JCM 17590</strain>
    </source>
</reference>
<sequence>MIYESVSGTLSASDSESSVSDSVIASMSQAESVVQSGSAAPADARQSRIGSLLKSLNIFGNRK</sequence>